<dbReference type="AlphaFoldDB" id="A0A811UP32"/>
<reference evidence="1" key="1">
    <citation type="submission" date="2020-11" db="EMBL/GenBank/DDBJ databases">
        <authorList>
            <person name="Whitehead M."/>
        </authorList>
    </citation>
    <scope>NUCLEOTIDE SEQUENCE</scope>
    <source>
        <strain evidence="1">EGII</strain>
    </source>
</reference>
<proteinExistence type="predicted"/>
<keyword evidence="2" id="KW-1185">Reference proteome</keyword>
<comment type="caution">
    <text evidence="1">The sequence shown here is derived from an EMBL/GenBank/DDBJ whole genome shotgun (WGS) entry which is preliminary data.</text>
</comment>
<gene>
    <name evidence="1" type="ORF">CCAP1982_LOCUS8970</name>
</gene>
<evidence type="ECO:0000313" key="1">
    <source>
        <dbReference type="EMBL" id="CAD7000491.1"/>
    </source>
</evidence>
<accession>A0A811UP32</accession>
<sequence>STVAQRLPTAGATAPSTHVTPQRLNACRLHNPCIIITFTPVLIRVKGKARLATRPRWVHVDLTVAHCWTAYCLTDALGETTLHWIRVLLSCLAACPCFSACWLLYNLTAALTWPAFGEAKTNWCCTYPFCAHSSTSRTTLSYRKALCAALLVSWHSTLLICYVARVDRSFVIDLSVNVFSVYLPVYVRLFRLHQLTVVKLFLLQPSPATVSHFLFIVAHFGARHSLASRSSSTNTVVAWLAGCLLARLPADTTTVSLLPNTLRVLKRTVIQREFYVAIMPTLPTIM</sequence>
<dbReference type="Proteomes" id="UP000606786">
    <property type="component" value="Unassembled WGS sequence"/>
</dbReference>
<dbReference type="EMBL" id="CAJHJT010000012">
    <property type="protein sequence ID" value="CAD7000491.1"/>
    <property type="molecule type" value="Genomic_DNA"/>
</dbReference>
<organism evidence="1 2">
    <name type="scientific">Ceratitis capitata</name>
    <name type="common">Mediterranean fruit fly</name>
    <name type="synonym">Tephritis capitata</name>
    <dbReference type="NCBI Taxonomy" id="7213"/>
    <lineage>
        <taxon>Eukaryota</taxon>
        <taxon>Metazoa</taxon>
        <taxon>Ecdysozoa</taxon>
        <taxon>Arthropoda</taxon>
        <taxon>Hexapoda</taxon>
        <taxon>Insecta</taxon>
        <taxon>Pterygota</taxon>
        <taxon>Neoptera</taxon>
        <taxon>Endopterygota</taxon>
        <taxon>Diptera</taxon>
        <taxon>Brachycera</taxon>
        <taxon>Muscomorpha</taxon>
        <taxon>Tephritoidea</taxon>
        <taxon>Tephritidae</taxon>
        <taxon>Ceratitis</taxon>
        <taxon>Ceratitis</taxon>
    </lineage>
</organism>
<evidence type="ECO:0000313" key="2">
    <source>
        <dbReference type="Proteomes" id="UP000606786"/>
    </source>
</evidence>
<protein>
    <submittedName>
        <fullName evidence="1">(Mediterranean fruit fly) hypothetical protein</fullName>
    </submittedName>
</protein>
<name>A0A811UP32_CERCA</name>
<feature type="non-terminal residue" evidence="1">
    <location>
        <position position="1"/>
    </location>
</feature>